<gene>
    <name evidence="1" type="ORF">L1049_020430</name>
</gene>
<sequence length="126" mass="13995">MLNQVFQARCSRSLKQSAKMQNDEGQNMDLTSPGNVLPQIGLLHPRIMHLSRSMSGIWVRMANTMVNSPLLLSVVSSSPGSGAFVMGDADSALDRLLAEERKLKADSNDFHFRWIWLSINGYCLSV</sequence>
<dbReference type="EMBL" id="JBBPBK010000001">
    <property type="protein sequence ID" value="KAK9292458.1"/>
    <property type="molecule type" value="Genomic_DNA"/>
</dbReference>
<dbReference type="AlphaFoldDB" id="A0AAP0S760"/>
<reference evidence="1 2" key="1">
    <citation type="journal article" date="2024" name="Plant J.">
        <title>Genome sequences and population genomics reveal climatic adaptation and genomic divergence between two closely related sweetgum species.</title>
        <authorList>
            <person name="Xu W.Q."/>
            <person name="Ren C.Q."/>
            <person name="Zhang X.Y."/>
            <person name="Comes H.P."/>
            <person name="Liu X.H."/>
            <person name="Li Y.G."/>
            <person name="Kettle C.J."/>
            <person name="Jalonen R."/>
            <person name="Gaisberger H."/>
            <person name="Ma Y.Z."/>
            <person name="Qiu Y.X."/>
        </authorList>
    </citation>
    <scope>NUCLEOTIDE SEQUENCE [LARGE SCALE GENOMIC DNA]</scope>
    <source>
        <strain evidence="1">Hangzhou</strain>
    </source>
</reference>
<keyword evidence="2" id="KW-1185">Reference proteome</keyword>
<dbReference type="Proteomes" id="UP001415857">
    <property type="component" value="Unassembled WGS sequence"/>
</dbReference>
<protein>
    <submittedName>
        <fullName evidence="1">Uncharacterized protein</fullName>
    </submittedName>
</protein>
<proteinExistence type="predicted"/>
<organism evidence="1 2">
    <name type="scientific">Liquidambar formosana</name>
    <name type="common">Formosan gum</name>
    <dbReference type="NCBI Taxonomy" id="63359"/>
    <lineage>
        <taxon>Eukaryota</taxon>
        <taxon>Viridiplantae</taxon>
        <taxon>Streptophyta</taxon>
        <taxon>Embryophyta</taxon>
        <taxon>Tracheophyta</taxon>
        <taxon>Spermatophyta</taxon>
        <taxon>Magnoliopsida</taxon>
        <taxon>eudicotyledons</taxon>
        <taxon>Gunneridae</taxon>
        <taxon>Pentapetalae</taxon>
        <taxon>Saxifragales</taxon>
        <taxon>Altingiaceae</taxon>
        <taxon>Liquidambar</taxon>
    </lineage>
</organism>
<evidence type="ECO:0000313" key="1">
    <source>
        <dbReference type="EMBL" id="KAK9292458.1"/>
    </source>
</evidence>
<accession>A0AAP0S760</accession>
<name>A0AAP0S760_LIQFO</name>
<evidence type="ECO:0000313" key="2">
    <source>
        <dbReference type="Proteomes" id="UP001415857"/>
    </source>
</evidence>
<comment type="caution">
    <text evidence="1">The sequence shown here is derived from an EMBL/GenBank/DDBJ whole genome shotgun (WGS) entry which is preliminary data.</text>
</comment>